<dbReference type="PANTHER" id="PTHR46774">
    <property type="entry name" value="CHROMATIN MODIFICATION-RELATED PROTEIN EAF1 A-RELATED"/>
    <property type="match status" value="1"/>
</dbReference>
<dbReference type="Proteomes" id="UP001341840">
    <property type="component" value="Unassembled WGS sequence"/>
</dbReference>
<feature type="region of interest" description="Disordered" evidence="1">
    <location>
        <begin position="141"/>
        <end position="288"/>
    </location>
</feature>
<feature type="compositionally biased region" description="Low complexity" evidence="1">
    <location>
        <begin position="220"/>
        <end position="244"/>
    </location>
</feature>
<dbReference type="PANTHER" id="PTHR46774:SF3">
    <property type="entry name" value="CHROMATIN MODIFICATION-RELATED PROTEIN EAF1 A-RELATED"/>
    <property type="match status" value="1"/>
</dbReference>
<evidence type="ECO:0000313" key="3">
    <source>
        <dbReference type="Proteomes" id="UP001341840"/>
    </source>
</evidence>
<feature type="compositionally biased region" description="Polar residues" evidence="1">
    <location>
        <begin position="245"/>
        <end position="286"/>
    </location>
</feature>
<organism evidence="2 3">
    <name type="scientific">Stylosanthes scabra</name>
    <dbReference type="NCBI Taxonomy" id="79078"/>
    <lineage>
        <taxon>Eukaryota</taxon>
        <taxon>Viridiplantae</taxon>
        <taxon>Streptophyta</taxon>
        <taxon>Embryophyta</taxon>
        <taxon>Tracheophyta</taxon>
        <taxon>Spermatophyta</taxon>
        <taxon>Magnoliopsida</taxon>
        <taxon>eudicotyledons</taxon>
        <taxon>Gunneridae</taxon>
        <taxon>Pentapetalae</taxon>
        <taxon>rosids</taxon>
        <taxon>fabids</taxon>
        <taxon>Fabales</taxon>
        <taxon>Fabaceae</taxon>
        <taxon>Papilionoideae</taxon>
        <taxon>50 kb inversion clade</taxon>
        <taxon>dalbergioids sensu lato</taxon>
        <taxon>Dalbergieae</taxon>
        <taxon>Pterocarpus clade</taxon>
        <taxon>Stylosanthes</taxon>
    </lineage>
</organism>
<feature type="compositionally biased region" description="Low complexity" evidence="1">
    <location>
        <begin position="65"/>
        <end position="91"/>
    </location>
</feature>
<feature type="compositionally biased region" description="Polar residues" evidence="1">
    <location>
        <begin position="434"/>
        <end position="446"/>
    </location>
</feature>
<gene>
    <name evidence="2" type="ORF">PIB30_118136</name>
</gene>
<proteinExistence type="predicted"/>
<dbReference type="InterPro" id="IPR044798">
    <property type="entry name" value="EAF1A/B"/>
</dbReference>
<feature type="compositionally biased region" description="Low complexity" evidence="1">
    <location>
        <begin position="418"/>
        <end position="433"/>
    </location>
</feature>
<feature type="region of interest" description="Disordered" evidence="1">
    <location>
        <begin position="324"/>
        <end position="446"/>
    </location>
</feature>
<accession>A0ABU6SJ53</accession>
<dbReference type="EMBL" id="JASCZI010060808">
    <property type="protein sequence ID" value="MED6136130.1"/>
    <property type="molecule type" value="Genomic_DNA"/>
</dbReference>
<reference evidence="2 3" key="1">
    <citation type="journal article" date="2023" name="Plants (Basel)">
        <title>Bridging the Gap: Combining Genomics and Transcriptomics Approaches to Understand Stylosanthes scabra, an Orphan Legume from the Brazilian Caatinga.</title>
        <authorList>
            <person name="Ferreira-Neto J.R.C."/>
            <person name="da Silva M.D."/>
            <person name="Binneck E."/>
            <person name="de Melo N.F."/>
            <person name="da Silva R.H."/>
            <person name="de Melo A.L.T.M."/>
            <person name="Pandolfi V."/>
            <person name="Bustamante F.O."/>
            <person name="Brasileiro-Vidal A.C."/>
            <person name="Benko-Iseppon A.M."/>
        </authorList>
    </citation>
    <scope>NUCLEOTIDE SEQUENCE [LARGE SCALE GENOMIC DNA]</scope>
    <source>
        <tissue evidence="2">Leaves</tissue>
    </source>
</reference>
<feature type="compositionally biased region" description="Polar residues" evidence="1">
    <location>
        <begin position="324"/>
        <end position="361"/>
    </location>
</feature>
<feature type="compositionally biased region" description="Polar residues" evidence="1">
    <location>
        <begin position="377"/>
        <end position="389"/>
    </location>
</feature>
<sequence length="446" mass="48290">MQNSPQAQPQNSSQQVSMCPVTPSPPLTPMSSQHQQQKHHLAQHGFSRNPGAGGLTNQTGKQRQRQPQQRQYQQPSRQHPSQPQHVQSQQQGKVLKGIGRGNMAVHQNRSVDPTHLNGLSVPPGSQTVEKGDQVMQMMQGQNHYPGSALNPNPPSKSLGTAHSSNHSQLQQKLQQSGPTNTSSKQLQPVLSTSDSSIQGQASPTPSAHMTSPTQPSVIASNHHQLQLQSQPQSKQINQNQSNVQRMLQQNTQVHSESANISQSDPPKVNQQPANSASQFSTNSAMSQGCMDSAGELTTVPTASSQCKTSEPLYDSSMSNLVTQVNSLGGTPVGNSAGNEPPNISQGVVSRPLSTGLPSQAHNAAVQWQQQPLPAQQKSSTQSVLSQQPYQPAEMHQHLQQQQQQQQDKERHSPKDVAVQLQPQQQVQHLQPGQSSLLIRSPNSEVE</sequence>
<protein>
    <submittedName>
        <fullName evidence="2">Uncharacterized protein</fullName>
    </submittedName>
</protein>
<feature type="compositionally biased region" description="Low complexity" evidence="1">
    <location>
        <begin position="363"/>
        <end position="376"/>
    </location>
</feature>
<evidence type="ECO:0000313" key="2">
    <source>
        <dbReference type="EMBL" id="MED6136130.1"/>
    </source>
</evidence>
<evidence type="ECO:0000256" key="1">
    <source>
        <dbReference type="SAM" id="MobiDB-lite"/>
    </source>
</evidence>
<feature type="compositionally biased region" description="Polar residues" evidence="1">
    <location>
        <begin position="155"/>
        <end position="219"/>
    </location>
</feature>
<keyword evidence="3" id="KW-1185">Reference proteome</keyword>
<feature type="compositionally biased region" description="Low complexity" evidence="1">
    <location>
        <begin position="1"/>
        <end position="15"/>
    </location>
</feature>
<comment type="caution">
    <text evidence="2">The sequence shown here is derived from an EMBL/GenBank/DDBJ whole genome shotgun (WGS) entry which is preliminary data.</text>
</comment>
<name>A0ABU6SJ53_9FABA</name>
<feature type="region of interest" description="Disordered" evidence="1">
    <location>
        <begin position="1"/>
        <end position="127"/>
    </location>
</feature>